<dbReference type="PROSITE" id="PS50405">
    <property type="entry name" value="GST_CTER"/>
    <property type="match status" value="1"/>
</dbReference>
<dbReference type="PROSITE" id="PS51354">
    <property type="entry name" value="GLUTAREDOXIN_2"/>
    <property type="match status" value="1"/>
</dbReference>
<dbReference type="Pfam" id="PF13417">
    <property type="entry name" value="GST_N_3"/>
    <property type="match status" value="1"/>
</dbReference>
<proteinExistence type="predicted"/>
<dbReference type="Pfam" id="PF13410">
    <property type="entry name" value="GST_C_2"/>
    <property type="match status" value="1"/>
</dbReference>
<dbReference type="InterPro" id="IPR040079">
    <property type="entry name" value="Glutathione_S-Trfase"/>
</dbReference>
<dbReference type="InterPro" id="IPR050983">
    <property type="entry name" value="GST_Omega/HSP26"/>
</dbReference>
<dbReference type="Gene3D" id="3.40.30.10">
    <property type="entry name" value="Glutaredoxin"/>
    <property type="match status" value="1"/>
</dbReference>
<keyword evidence="3" id="KW-0808">Transferase</keyword>
<accession>A0A1M6RNN5</accession>
<dbReference type="PANTHER" id="PTHR43968">
    <property type="match status" value="1"/>
</dbReference>
<dbReference type="PROSITE" id="PS50404">
    <property type="entry name" value="GST_NTER"/>
    <property type="match status" value="1"/>
</dbReference>
<dbReference type="OrthoDB" id="9813092at2"/>
<evidence type="ECO:0000313" key="3">
    <source>
        <dbReference type="EMBL" id="SHK34046.1"/>
    </source>
</evidence>
<dbReference type="GO" id="GO:0016740">
    <property type="term" value="F:transferase activity"/>
    <property type="evidence" value="ECO:0007669"/>
    <property type="project" value="UniProtKB-KW"/>
</dbReference>
<dbReference type="CDD" id="cd03196">
    <property type="entry name" value="GST_C_5"/>
    <property type="match status" value="1"/>
</dbReference>
<gene>
    <name evidence="3" type="ORF">SAMN05444000_1268</name>
</gene>
<dbReference type="PANTHER" id="PTHR43968:SF6">
    <property type="entry name" value="GLUTATHIONE S-TRANSFERASE OMEGA"/>
    <property type="match status" value="1"/>
</dbReference>
<dbReference type="STRING" id="1470563.SAMN05444000_1268"/>
<dbReference type="Gene3D" id="1.20.1050.10">
    <property type="match status" value="1"/>
</dbReference>
<dbReference type="SUPFAM" id="SSF52833">
    <property type="entry name" value="Thioredoxin-like"/>
    <property type="match status" value="1"/>
</dbReference>
<dbReference type="SFLD" id="SFLDS00019">
    <property type="entry name" value="Glutathione_Transferase_(cytos"/>
    <property type="match status" value="1"/>
</dbReference>
<dbReference type="SUPFAM" id="SSF47616">
    <property type="entry name" value="GST C-terminal domain-like"/>
    <property type="match status" value="1"/>
</dbReference>
<organism evidence="3 4">
    <name type="scientific">Shimia gijangensis</name>
    <dbReference type="NCBI Taxonomy" id="1470563"/>
    <lineage>
        <taxon>Bacteria</taxon>
        <taxon>Pseudomonadati</taxon>
        <taxon>Pseudomonadota</taxon>
        <taxon>Alphaproteobacteria</taxon>
        <taxon>Rhodobacterales</taxon>
        <taxon>Roseobacteraceae</taxon>
    </lineage>
</organism>
<feature type="domain" description="GST N-terminal" evidence="1">
    <location>
        <begin position="2"/>
        <end position="80"/>
    </location>
</feature>
<protein>
    <submittedName>
        <fullName evidence="3">Glutathione S-transferase</fullName>
    </submittedName>
</protein>
<dbReference type="AlphaFoldDB" id="A0A1M6RNN5"/>
<dbReference type="EMBL" id="FQZQ01000026">
    <property type="protein sequence ID" value="SHK34046.1"/>
    <property type="molecule type" value="Genomic_DNA"/>
</dbReference>
<name>A0A1M6RNN5_9RHOB</name>
<dbReference type="InterPro" id="IPR036282">
    <property type="entry name" value="Glutathione-S-Trfase_C_sf"/>
</dbReference>
<dbReference type="RefSeq" id="WP_073255961.1">
    <property type="nucleotide sequence ID" value="NZ_FQZQ01000026.1"/>
</dbReference>
<evidence type="ECO:0000313" key="4">
    <source>
        <dbReference type="Proteomes" id="UP000183982"/>
    </source>
</evidence>
<reference evidence="4" key="1">
    <citation type="submission" date="2016-11" db="EMBL/GenBank/DDBJ databases">
        <authorList>
            <person name="Varghese N."/>
            <person name="Submissions S."/>
        </authorList>
    </citation>
    <scope>NUCLEOTIDE SEQUENCE [LARGE SCALE GENOMIC DNA]</scope>
    <source>
        <strain evidence="4">DSM 100564</strain>
    </source>
</reference>
<keyword evidence="4" id="KW-1185">Reference proteome</keyword>
<dbReference type="InterPro" id="IPR036249">
    <property type="entry name" value="Thioredoxin-like_sf"/>
</dbReference>
<feature type="domain" description="GST C-terminal" evidence="2">
    <location>
        <begin position="80"/>
        <end position="208"/>
    </location>
</feature>
<dbReference type="GO" id="GO:0005737">
    <property type="term" value="C:cytoplasm"/>
    <property type="evidence" value="ECO:0007669"/>
    <property type="project" value="TreeGrafter"/>
</dbReference>
<dbReference type="InterPro" id="IPR010987">
    <property type="entry name" value="Glutathione-S-Trfase_C-like"/>
</dbReference>
<sequence>MTQPVLYSFRRCPYAIRARLAIASARIEVELREVLLRDKAPEFLETSPTGTVPCLKVSDHVIDESFDIMLWALTQHDPENFLDRSDESRALIDTTDGPFKTALDRYKYHTRYDDCVRETEREKAKAHLDDLNARLSGQDWLFGDAPKLADLAILPFIRQFALTDKAWFDAQNWPHLQRWLETFLTSQRFTSIMTKYPKWQSGDPVTSFPKFPLF</sequence>
<evidence type="ECO:0000259" key="1">
    <source>
        <dbReference type="PROSITE" id="PS50404"/>
    </source>
</evidence>
<dbReference type="InterPro" id="IPR004045">
    <property type="entry name" value="Glutathione_S-Trfase_N"/>
</dbReference>
<dbReference type="Proteomes" id="UP000183982">
    <property type="component" value="Unassembled WGS sequence"/>
</dbReference>
<evidence type="ECO:0000259" key="2">
    <source>
        <dbReference type="PROSITE" id="PS50405"/>
    </source>
</evidence>